<comment type="caution">
    <text evidence="3">The sequence shown here is derived from an EMBL/GenBank/DDBJ whole genome shotgun (WGS) entry which is preliminary data.</text>
</comment>
<dbReference type="Proteomes" id="UP001175271">
    <property type="component" value="Unassembled WGS sequence"/>
</dbReference>
<evidence type="ECO:0000313" key="3">
    <source>
        <dbReference type="EMBL" id="KAK0398939.1"/>
    </source>
</evidence>
<feature type="compositionally biased region" description="Polar residues" evidence="1">
    <location>
        <begin position="85"/>
        <end position="95"/>
    </location>
</feature>
<dbReference type="PANTHER" id="PTHR21530">
    <property type="entry name" value="PHEROMONE SHUTDOWN PROTEIN"/>
    <property type="match status" value="1"/>
</dbReference>
<evidence type="ECO:0000256" key="2">
    <source>
        <dbReference type="SAM" id="Phobius"/>
    </source>
</evidence>
<dbReference type="AlphaFoldDB" id="A0AA39H537"/>
<keyword evidence="2" id="KW-0472">Membrane</keyword>
<dbReference type="InterPro" id="IPR002816">
    <property type="entry name" value="TraB/PrgY/GumN_fam"/>
</dbReference>
<organism evidence="3 4">
    <name type="scientific">Steinernema hermaphroditum</name>
    <dbReference type="NCBI Taxonomy" id="289476"/>
    <lineage>
        <taxon>Eukaryota</taxon>
        <taxon>Metazoa</taxon>
        <taxon>Ecdysozoa</taxon>
        <taxon>Nematoda</taxon>
        <taxon>Chromadorea</taxon>
        <taxon>Rhabditida</taxon>
        <taxon>Tylenchina</taxon>
        <taxon>Panagrolaimomorpha</taxon>
        <taxon>Strongyloidoidea</taxon>
        <taxon>Steinernematidae</taxon>
        <taxon>Steinernema</taxon>
    </lineage>
</organism>
<keyword evidence="2" id="KW-1133">Transmembrane helix</keyword>
<reference evidence="3" key="1">
    <citation type="submission" date="2023-06" db="EMBL/GenBank/DDBJ databases">
        <title>Genomic analysis of the entomopathogenic nematode Steinernema hermaphroditum.</title>
        <authorList>
            <person name="Schwarz E.M."/>
            <person name="Heppert J.K."/>
            <person name="Baniya A."/>
            <person name="Schwartz H.T."/>
            <person name="Tan C.-H."/>
            <person name="Antoshechkin I."/>
            <person name="Sternberg P.W."/>
            <person name="Goodrich-Blair H."/>
            <person name="Dillman A.R."/>
        </authorList>
    </citation>
    <scope>NUCLEOTIDE SEQUENCE</scope>
    <source>
        <strain evidence="3">PS9179</strain>
        <tissue evidence="3">Whole animal</tissue>
    </source>
</reference>
<keyword evidence="4" id="KW-1185">Reference proteome</keyword>
<proteinExistence type="predicted"/>
<dbReference type="CDD" id="cd14726">
    <property type="entry name" value="TraB_PrgY-like"/>
    <property type="match status" value="1"/>
</dbReference>
<dbReference type="PANTHER" id="PTHR21530:SF7">
    <property type="entry name" value="TRAB DOMAIN-CONTAINING PROTEIN"/>
    <property type="match status" value="1"/>
</dbReference>
<feature type="region of interest" description="Disordered" evidence="1">
    <location>
        <begin position="171"/>
        <end position="206"/>
    </location>
</feature>
<gene>
    <name evidence="3" type="ORF">QR680_002820</name>
</gene>
<feature type="transmembrane region" description="Helical" evidence="2">
    <location>
        <begin position="517"/>
        <end position="537"/>
    </location>
</feature>
<evidence type="ECO:0008006" key="5">
    <source>
        <dbReference type="Google" id="ProtNLM"/>
    </source>
</evidence>
<dbReference type="Pfam" id="PF01963">
    <property type="entry name" value="TraB_PrgY_gumN"/>
    <property type="match status" value="1"/>
</dbReference>
<feature type="region of interest" description="Disordered" evidence="1">
    <location>
        <begin position="1"/>
        <end position="20"/>
    </location>
</feature>
<feature type="region of interest" description="Disordered" evidence="1">
    <location>
        <begin position="79"/>
        <end position="147"/>
    </location>
</feature>
<protein>
    <recommendedName>
        <fullName evidence="5">TraB domain-containing protein</fullName>
    </recommendedName>
</protein>
<evidence type="ECO:0000313" key="4">
    <source>
        <dbReference type="Proteomes" id="UP001175271"/>
    </source>
</evidence>
<dbReference type="InterPro" id="IPR046345">
    <property type="entry name" value="TraB_PrgY-like"/>
</dbReference>
<accession>A0AA39H537</accession>
<dbReference type="EMBL" id="JAUCMV010000005">
    <property type="protein sequence ID" value="KAK0398939.1"/>
    <property type="molecule type" value="Genomic_DNA"/>
</dbReference>
<evidence type="ECO:0000256" key="1">
    <source>
        <dbReference type="SAM" id="MobiDB-lite"/>
    </source>
</evidence>
<sequence>MSDSPERTAMTPPPMAPSLVTGIMADHKPLLSEDVGSLRYSEPGTPTSTASGVIDDSRLTEEDIFMMKNLRNNRSFAPSEMAEQSVMSVADSASNFDEHVTEQDVADHEQFDGALTKNGNKDGTGSLAPCSTPEPPAPSHPSDRLTQGDILYMKGLRNVFAASERAESSVLSNADSTSNFEEHVPEEDLNDTEGEHIEQEESYEDEELEIEDQAVIAGNFAFRRNRIENPDLPKDTVVELNYAFDPDAIPAGEDPEAYKAAPESQKDVLKTIRVTQPDLVMVELCPARISILQLDEKSLLEEAQNITYEKMKQVIKQSGLIQGILHILLLTTSANITKTLGMAPGGEFRAAYQGVLHVESSRLILGDRPLAVTLARALHSLGFFQKLRLFIHILRCNSDEITQEDVENCKKKDLLEELLKEMSGEFPQLSKIFVDERDKYMVSTLHSLIKQNTQTKRAAWRSLNDPTIPFQPITIVGVVGIGHMPGIMKYWDQHIDVAELLKTPPPSKVGKYIRGSFYAVGTGITLWATYRIGAIVLRQLRR</sequence>
<keyword evidence="2" id="KW-0812">Transmembrane</keyword>
<feature type="region of interest" description="Disordered" evidence="1">
    <location>
        <begin position="34"/>
        <end position="59"/>
    </location>
</feature>
<feature type="compositionally biased region" description="Basic and acidic residues" evidence="1">
    <location>
        <begin position="96"/>
        <end position="111"/>
    </location>
</feature>
<name>A0AA39H537_9BILA</name>